<accession>A0ABN3JU60</accession>
<keyword evidence="2" id="KW-1185">Reference proteome</keyword>
<reference evidence="1 2" key="1">
    <citation type="journal article" date="2019" name="Int. J. Syst. Evol. Microbiol.">
        <title>The Global Catalogue of Microorganisms (GCM) 10K type strain sequencing project: providing services to taxonomists for standard genome sequencing and annotation.</title>
        <authorList>
            <consortium name="The Broad Institute Genomics Platform"/>
            <consortium name="The Broad Institute Genome Sequencing Center for Infectious Disease"/>
            <person name="Wu L."/>
            <person name="Ma J."/>
        </authorList>
    </citation>
    <scope>NUCLEOTIDE SEQUENCE [LARGE SCALE GENOMIC DNA]</scope>
    <source>
        <strain evidence="1 2">JCM 6922</strain>
    </source>
</reference>
<dbReference type="Proteomes" id="UP001500460">
    <property type="component" value="Unassembled WGS sequence"/>
</dbReference>
<comment type="caution">
    <text evidence="1">The sequence shown here is derived from an EMBL/GenBank/DDBJ whole genome shotgun (WGS) entry which is preliminary data.</text>
</comment>
<organism evidence="1 2">
    <name type="scientific">Streptomyces glaucus</name>
    <dbReference type="NCBI Taxonomy" id="284029"/>
    <lineage>
        <taxon>Bacteria</taxon>
        <taxon>Bacillati</taxon>
        <taxon>Actinomycetota</taxon>
        <taxon>Actinomycetes</taxon>
        <taxon>Kitasatosporales</taxon>
        <taxon>Streptomycetaceae</taxon>
        <taxon>Streptomyces</taxon>
    </lineage>
</organism>
<evidence type="ECO:0000313" key="2">
    <source>
        <dbReference type="Proteomes" id="UP001500460"/>
    </source>
</evidence>
<gene>
    <name evidence="1" type="ORF">GCM10010421_30330</name>
</gene>
<protein>
    <submittedName>
        <fullName evidence="1">Uncharacterized protein</fullName>
    </submittedName>
</protein>
<sequence length="78" mass="8134">MDEGTEDTDPVDLPGQEFHDPQLDDLAAVAAVDTGHVHAARHACSPFRLSGPAGGGSAGLYRVFRPARPVLACPGRGR</sequence>
<evidence type="ECO:0000313" key="1">
    <source>
        <dbReference type="EMBL" id="GAA2438160.1"/>
    </source>
</evidence>
<dbReference type="EMBL" id="BAAATK010000017">
    <property type="protein sequence ID" value="GAA2438160.1"/>
    <property type="molecule type" value="Genomic_DNA"/>
</dbReference>
<proteinExistence type="predicted"/>
<name>A0ABN3JU60_9ACTN</name>